<evidence type="ECO:0000313" key="2">
    <source>
        <dbReference type="Proteomes" id="UP001160334"/>
    </source>
</evidence>
<comment type="caution">
    <text evidence="1">The sequence shown here is derived from an EMBL/GenBank/DDBJ whole genome shotgun (WGS) entry which is preliminary data.</text>
</comment>
<dbReference type="Proteomes" id="UP001160334">
    <property type="component" value="Unassembled WGS sequence"/>
</dbReference>
<sequence>MNFLYLASNLLALANNALVFGLNLSHVGSAHI</sequence>
<keyword evidence="2" id="KW-1185">Reference proteome</keyword>
<dbReference type="EMBL" id="JARXVC010000025">
    <property type="protein sequence ID" value="MDH6284678.1"/>
    <property type="molecule type" value="Genomic_DNA"/>
</dbReference>
<organism evidence="1 2">
    <name type="scientific">Prescottella agglutinans</name>
    <dbReference type="NCBI Taxonomy" id="1644129"/>
    <lineage>
        <taxon>Bacteria</taxon>
        <taxon>Bacillati</taxon>
        <taxon>Actinomycetota</taxon>
        <taxon>Actinomycetes</taxon>
        <taxon>Mycobacteriales</taxon>
        <taxon>Nocardiaceae</taxon>
        <taxon>Prescottella</taxon>
    </lineage>
</organism>
<name>A0ABT6MK43_9NOCA</name>
<evidence type="ECO:0000313" key="1">
    <source>
        <dbReference type="EMBL" id="MDH6284678.1"/>
    </source>
</evidence>
<accession>A0ABT6MK43</accession>
<reference evidence="1 2" key="1">
    <citation type="submission" date="2023-04" db="EMBL/GenBank/DDBJ databases">
        <title>Forest soil microbial communities from Buena Vista Peninsula, Colon Province, Panama.</title>
        <authorList>
            <person name="Bouskill N."/>
        </authorList>
    </citation>
    <scope>NUCLEOTIDE SEQUENCE [LARGE SCALE GENOMIC DNA]</scope>
    <source>
        <strain evidence="1 2">CFH S0262</strain>
    </source>
</reference>
<proteinExistence type="predicted"/>
<gene>
    <name evidence="1" type="ORF">M2280_005939</name>
</gene>
<protein>
    <submittedName>
        <fullName evidence="1">Uncharacterized protein</fullName>
    </submittedName>
</protein>